<protein>
    <submittedName>
        <fullName evidence="1">Uncharacterized protein</fullName>
    </submittedName>
</protein>
<dbReference type="EMBL" id="HBIB01006661">
    <property type="protein sequence ID" value="CAE0241960.1"/>
    <property type="molecule type" value="Transcribed_RNA"/>
</dbReference>
<evidence type="ECO:0000313" key="1">
    <source>
        <dbReference type="EMBL" id="CAE0241960.1"/>
    </source>
</evidence>
<accession>A0A7S3CZP1</accession>
<sequence>MCRYATSMSQSSDEIVESASAIVLNAFTSVKENLPFSHSEIHAIYLHFVRLLPTSSEEVERRLSSTSLVTCLHICCATACLVREMQSNVSSNTEHRQERLSVDGTNEEGVRQRLQMFVSACCREHVVREDRVEAGVDGVMQLSDSGEEEEVGGLIELLRMTMASL</sequence>
<gene>
    <name evidence="1" type="ORF">PBIL07802_LOCUS4122</name>
</gene>
<reference evidence="1" key="1">
    <citation type="submission" date="2021-01" db="EMBL/GenBank/DDBJ databases">
        <authorList>
            <person name="Corre E."/>
            <person name="Pelletier E."/>
            <person name="Niang G."/>
            <person name="Scheremetjew M."/>
            <person name="Finn R."/>
            <person name="Kale V."/>
            <person name="Holt S."/>
            <person name="Cochrane G."/>
            <person name="Meng A."/>
            <person name="Brown T."/>
            <person name="Cohen L."/>
        </authorList>
    </citation>
    <scope>NUCLEOTIDE SEQUENCE</scope>
    <source>
        <strain evidence="1">NIES-2562</strain>
    </source>
</reference>
<dbReference type="AlphaFoldDB" id="A0A7S3CZP1"/>
<organism evidence="1">
    <name type="scientific">Palpitomonas bilix</name>
    <dbReference type="NCBI Taxonomy" id="652834"/>
    <lineage>
        <taxon>Eukaryota</taxon>
        <taxon>Eukaryota incertae sedis</taxon>
    </lineage>
</organism>
<proteinExistence type="predicted"/>
<name>A0A7S3CZP1_9EUKA</name>